<comment type="cofactor">
    <cofactor evidence="1">
        <name>pantetheine 4'-phosphate</name>
        <dbReference type="ChEBI" id="CHEBI:47942"/>
    </cofactor>
</comment>
<dbReference type="SMART" id="SM00823">
    <property type="entry name" value="PKS_PP"/>
    <property type="match status" value="1"/>
</dbReference>
<evidence type="ECO:0000313" key="6">
    <source>
        <dbReference type="Proteomes" id="UP000184079"/>
    </source>
</evidence>
<organism evidence="5 6">
    <name type="scientific">Virgibacillus chiguensis</name>
    <dbReference type="NCBI Taxonomy" id="411959"/>
    <lineage>
        <taxon>Bacteria</taxon>
        <taxon>Bacillati</taxon>
        <taxon>Bacillota</taxon>
        <taxon>Bacilli</taxon>
        <taxon>Bacillales</taxon>
        <taxon>Bacillaceae</taxon>
        <taxon>Virgibacillus</taxon>
    </lineage>
</organism>
<dbReference type="InterPro" id="IPR045851">
    <property type="entry name" value="AMP-bd_C_sf"/>
</dbReference>
<dbReference type="Pfam" id="PF00550">
    <property type="entry name" value="PP-binding"/>
    <property type="match status" value="1"/>
</dbReference>
<dbReference type="Proteomes" id="UP000184079">
    <property type="component" value="Unassembled WGS sequence"/>
</dbReference>
<dbReference type="Gene3D" id="3.40.50.12780">
    <property type="entry name" value="N-terminal domain of ligase-like"/>
    <property type="match status" value="1"/>
</dbReference>
<dbReference type="Pfam" id="PF00501">
    <property type="entry name" value="AMP-binding"/>
    <property type="match status" value="1"/>
</dbReference>
<evidence type="ECO:0000256" key="2">
    <source>
        <dbReference type="ARBA" id="ARBA00022450"/>
    </source>
</evidence>
<dbReference type="SUPFAM" id="SSF52777">
    <property type="entry name" value="CoA-dependent acyltransferases"/>
    <property type="match status" value="2"/>
</dbReference>
<name>A0A1M5X9J7_9BACI</name>
<dbReference type="InterPro" id="IPR023213">
    <property type="entry name" value="CAT-like_dom_sf"/>
</dbReference>
<evidence type="ECO:0000259" key="4">
    <source>
        <dbReference type="PROSITE" id="PS50075"/>
    </source>
</evidence>
<dbReference type="AlphaFoldDB" id="A0A1M5X9J7"/>
<dbReference type="SUPFAM" id="SSF56801">
    <property type="entry name" value="Acetyl-CoA synthetase-like"/>
    <property type="match status" value="1"/>
</dbReference>
<dbReference type="Gene3D" id="1.10.1200.10">
    <property type="entry name" value="ACP-like"/>
    <property type="match status" value="1"/>
</dbReference>
<dbReference type="PROSITE" id="PS50075">
    <property type="entry name" value="CARRIER"/>
    <property type="match status" value="1"/>
</dbReference>
<dbReference type="EMBL" id="FQXD01000023">
    <property type="protein sequence ID" value="SHH96500.1"/>
    <property type="molecule type" value="Genomic_DNA"/>
</dbReference>
<keyword evidence="6" id="KW-1185">Reference proteome</keyword>
<dbReference type="Gene3D" id="3.30.300.30">
    <property type="match status" value="1"/>
</dbReference>
<feature type="domain" description="Carrier" evidence="4">
    <location>
        <begin position="945"/>
        <end position="1020"/>
    </location>
</feature>
<dbReference type="InterPro" id="IPR036736">
    <property type="entry name" value="ACP-like_sf"/>
</dbReference>
<dbReference type="Gene3D" id="3.30.559.30">
    <property type="entry name" value="Nonribosomal peptide synthetase, condensation domain"/>
    <property type="match status" value="1"/>
</dbReference>
<keyword evidence="3" id="KW-0597">Phosphoprotein</keyword>
<gene>
    <name evidence="5" type="ORF">SAMN05421807_12333</name>
</gene>
<evidence type="ECO:0000256" key="3">
    <source>
        <dbReference type="ARBA" id="ARBA00022553"/>
    </source>
</evidence>
<reference evidence="6" key="1">
    <citation type="submission" date="2016-11" db="EMBL/GenBank/DDBJ databases">
        <authorList>
            <person name="Varghese N."/>
            <person name="Submissions S."/>
        </authorList>
    </citation>
    <scope>NUCLEOTIDE SEQUENCE [LARGE SCALE GENOMIC DNA]</scope>
    <source>
        <strain evidence="6">CGMCC 1.6496</strain>
    </source>
</reference>
<dbReference type="OrthoDB" id="9765680at2"/>
<dbReference type="GO" id="GO:0043041">
    <property type="term" value="P:amino acid activation for nonribosomal peptide biosynthetic process"/>
    <property type="evidence" value="ECO:0007669"/>
    <property type="project" value="TreeGrafter"/>
</dbReference>
<dbReference type="GO" id="GO:0008610">
    <property type="term" value="P:lipid biosynthetic process"/>
    <property type="evidence" value="ECO:0007669"/>
    <property type="project" value="UniProtKB-ARBA"/>
</dbReference>
<accession>A0A1M5X9J7</accession>
<dbReference type="InterPro" id="IPR009081">
    <property type="entry name" value="PP-bd_ACP"/>
</dbReference>
<dbReference type="Pfam" id="PF00668">
    <property type="entry name" value="Condensation"/>
    <property type="match status" value="1"/>
</dbReference>
<dbReference type="GO" id="GO:0044550">
    <property type="term" value="P:secondary metabolite biosynthetic process"/>
    <property type="evidence" value="ECO:0007669"/>
    <property type="project" value="TreeGrafter"/>
</dbReference>
<dbReference type="InterPro" id="IPR042099">
    <property type="entry name" value="ANL_N_sf"/>
</dbReference>
<dbReference type="InterPro" id="IPR001242">
    <property type="entry name" value="Condensation_dom"/>
</dbReference>
<dbReference type="GO" id="GO:0005737">
    <property type="term" value="C:cytoplasm"/>
    <property type="evidence" value="ECO:0007669"/>
    <property type="project" value="TreeGrafter"/>
</dbReference>
<dbReference type="GO" id="GO:0031177">
    <property type="term" value="F:phosphopantetheine binding"/>
    <property type="evidence" value="ECO:0007669"/>
    <property type="project" value="InterPro"/>
</dbReference>
<dbReference type="GO" id="GO:0003824">
    <property type="term" value="F:catalytic activity"/>
    <property type="evidence" value="ECO:0007669"/>
    <property type="project" value="InterPro"/>
</dbReference>
<dbReference type="InterPro" id="IPR025110">
    <property type="entry name" value="AMP-bd_C"/>
</dbReference>
<dbReference type="InterPro" id="IPR020806">
    <property type="entry name" value="PKS_PP-bd"/>
</dbReference>
<sequence>MNQNIKKLPLTPLQTVMLMENLKNPSSEAYWQVVSYEIPSYHTEDDITNSWAKVIKANPALRTKIDWNNGSEPMQVIDSNCVASITTIHYEQLIRACGSFENWLNHELQTFQQSSLDTLQKLYMVEHWKDGKHLLVWLHHHILVDGWSMSQILDDFFNVLNHDYYMLKERPDVEAYIEFMEQSDYKEQSEAYWLNVLREAKAAERLSFECSSSESKEEKFEIFDRKLSQKACRNIHSYSVQNKVTVSSIVMSIWGLLLNRYQLTNQLFVGSTFALRPYQLRESHEMNGMLINTLPVKLDLKPDISIKEYFLNTMDTIQDVSEYSGVPYSKLLQLSNLPGDTELFKSSVIFQNYQGGLHFEDAELVHQKGTSSDPLSLTISLNRDNGEWRLGWDASKYQKQDLLELMESLEHIFEEIEFYGDKLIKEFNLTTLENEKLKICLENELPINQINYSIDSMVDWSSDKLALSDGKTELSYKQVRTYIEQVSNYLSQQDVKSGDTVALNGEKGIEVAIGMFACWRIGARWCNLDRRVPKTRNDQIIKVLNPKIVLNLEEMKELLKDNVCQNELELNSYAFKEEDLAYFISTSGSTGKPKLVSLGIKGVFQIIESWKTFYCFKENQHILQLGSWTSDVYLGDLLKAWSTGGSLIVCDENRRVDMDYLYVLSKEYKISFVESTPHLIREFIKYLYDKNQILEHLKTIVVGSDVFRLEEKNEICNMLWKGVDFYNGYGLSECTIESVVYHCNDNMDQLSVSGMCPIGQPLPGTLLRIVDETGNSVAPGMIGELHIGGDQVMNGYVTMNSMDTSKIYEHNHIKYFMTGDNVRLNTNGMIEFYGREDQQVKIRGFRVELGEIENAFLSLETGMECFVTYSSMEGEKELVVFLSGTKDSEDVIREKISKRIPYYAIPRFIVLLHRLPRNSNGKIDRPLLMEESEKIVHQSQKVVSVVSNEIEDIVRNEWEMVLGRKVFTNKTFFDQGGHSLIVLKLFNQLRQRLPDYEFVIGDLFRYPTIDRFVEQLSHRIDNNSSTNGQTESVNKIDLLEKVKQGDVSIDEAMYILGGNNT</sequence>
<dbReference type="SUPFAM" id="SSF47336">
    <property type="entry name" value="ACP-like"/>
    <property type="match status" value="1"/>
</dbReference>
<dbReference type="PANTHER" id="PTHR45527">
    <property type="entry name" value="NONRIBOSOMAL PEPTIDE SYNTHETASE"/>
    <property type="match status" value="1"/>
</dbReference>
<dbReference type="Gene3D" id="3.30.559.10">
    <property type="entry name" value="Chloramphenicol acetyltransferase-like domain"/>
    <property type="match status" value="1"/>
</dbReference>
<dbReference type="InterPro" id="IPR000873">
    <property type="entry name" value="AMP-dep_synth/lig_dom"/>
</dbReference>
<dbReference type="Pfam" id="PF13193">
    <property type="entry name" value="AMP-binding_C"/>
    <property type="match status" value="1"/>
</dbReference>
<dbReference type="PANTHER" id="PTHR45527:SF1">
    <property type="entry name" value="FATTY ACID SYNTHASE"/>
    <property type="match status" value="1"/>
</dbReference>
<dbReference type="RefSeq" id="WP_073013005.1">
    <property type="nucleotide sequence ID" value="NZ_FQXD01000023.1"/>
</dbReference>
<proteinExistence type="predicted"/>
<evidence type="ECO:0000256" key="1">
    <source>
        <dbReference type="ARBA" id="ARBA00001957"/>
    </source>
</evidence>
<protein>
    <submittedName>
        <fullName evidence="5">Amino acid adenylation domain-containing protein</fullName>
    </submittedName>
</protein>
<keyword evidence="2" id="KW-0596">Phosphopantetheine</keyword>
<evidence type="ECO:0000313" key="5">
    <source>
        <dbReference type="EMBL" id="SHH96500.1"/>
    </source>
</evidence>